<keyword evidence="1" id="KW-1133">Transmembrane helix</keyword>
<keyword evidence="3" id="KW-1185">Reference proteome</keyword>
<name>A0ABY7NJZ2_9SPHN</name>
<feature type="transmembrane region" description="Helical" evidence="1">
    <location>
        <begin position="16"/>
        <end position="36"/>
    </location>
</feature>
<keyword evidence="1" id="KW-0812">Transmembrane</keyword>
<evidence type="ECO:0000313" key="2">
    <source>
        <dbReference type="EMBL" id="WBO20917.1"/>
    </source>
</evidence>
<evidence type="ECO:0000256" key="1">
    <source>
        <dbReference type="SAM" id="Phobius"/>
    </source>
</evidence>
<organism evidence="2 3">
    <name type="scientific">Sphingomonas abietis</name>
    <dbReference type="NCBI Taxonomy" id="3012344"/>
    <lineage>
        <taxon>Bacteria</taxon>
        <taxon>Pseudomonadati</taxon>
        <taxon>Pseudomonadota</taxon>
        <taxon>Alphaproteobacteria</taxon>
        <taxon>Sphingomonadales</taxon>
        <taxon>Sphingomonadaceae</taxon>
        <taxon>Sphingomonas</taxon>
    </lineage>
</organism>
<protein>
    <submittedName>
        <fullName evidence="2">YdbH domain-containing protein</fullName>
    </submittedName>
</protein>
<keyword evidence="1" id="KW-0472">Membrane</keyword>
<dbReference type="EMBL" id="CP115174">
    <property type="protein sequence ID" value="WBO20917.1"/>
    <property type="molecule type" value="Genomic_DNA"/>
</dbReference>
<sequence length="1051" mass="107317">MEEDEVVQSVPVRRRIAMAALLAGGVAAIGLLAGWIERKPIVAHFVDRRLAEAHVPASYTLTAIGPFVQRLDNVRIGDPGAPDLVAKSVILELGYGLGGPYLHAVTADGVRLKARVVDGKVSLGAIDRLLPKTSGSAPLALPDMAVALTDAQVALDTPAGAVGAVIAGSGNLQDGFHGRMTARAPLLAAGHCAIRGLAADVAVHIRDKRPTLGGPIDLAALACPDAALRLGAGRAVIDARLATSLDRGEGGVSLAGFGGTIGPARFDAISGLITASGDRTRWDGATVVSLAGLAVPAGHAAKTALDGRFRFLPGAAGLVFSGTASLTDAAIAAARRKIMHDSLGAMDGSPLEPLARKFGAAADRLLADANAAGHVALTVGGPEGTAISVRTLALGGRGGSFVRMADGDGFGWQARDRAWRVDGHVTTGGGGLPALDIRLDQAVAGAPVSGVARLEPYAAGSARLALTPVRFAVSGKGTRFDTVLTFDGPLPSGQVSGLVLPVSGTIDPRGGVVIGAGCVPVAFRAARAGGMSLDPARARLCGIDGAPLVSKPSGGPLRYGAIGAGLHLTGHSGAAPLSVASDRAEISAAGLSVRKLAVRLGEGEGLTRLDLDTLDGRYKGGVLSGPFEGASAQIGHVPLLLDKMAGDWEFAAGALVLSGGITISDAVPAPRFVPLIAHDATLRFGEGHIDATAELREPKSSAVIAHVDVHHDLADGSGHATLDVPGITFIPKKLQPEALTPLTLGVIASVNGTVAGLGRIDWTAKGVTSTGDFHTDGTDLAAAFGPVSKIAGTIHFSDLLGMATPPRQTVTIAEVNPGVAVSNGVVHYQLLPQQRVRVEDAHWPFAGGTLDLEPTLLSFEQAAQRHLTFRVKSLDAAAFVQQLAFPNISATGTFDGVLPMIFDQNGGRIAGGVLQARRGGGQLAYVGELSSAQIGTMGKLAFDALKKIRYQSLAITLDGRLDGEIVSGVTFDGVRQATGETSIAARMIANLPFRFNIRIRAPFRGLMGSARAFVDPSVLLQNGVPVAPPADAAASVSHPATIQPAESEPVR</sequence>
<evidence type="ECO:0000313" key="3">
    <source>
        <dbReference type="Proteomes" id="UP001210865"/>
    </source>
</evidence>
<dbReference type="InterPro" id="IPR021730">
    <property type="entry name" value="YdbH"/>
</dbReference>
<dbReference type="RefSeq" id="WP_270075567.1">
    <property type="nucleotide sequence ID" value="NZ_CP115174.1"/>
</dbReference>
<proteinExistence type="predicted"/>
<dbReference type="Pfam" id="PF11739">
    <property type="entry name" value="YdbH-like"/>
    <property type="match status" value="1"/>
</dbReference>
<dbReference type="Proteomes" id="UP001210865">
    <property type="component" value="Chromosome"/>
</dbReference>
<accession>A0ABY7NJZ2</accession>
<gene>
    <name evidence="2" type="ORF">PBT88_11920</name>
</gene>
<reference evidence="2 3" key="1">
    <citation type="submission" date="2022-12" db="EMBL/GenBank/DDBJ databases">
        <title>Sphingomonas abieness sp. nov., an endophytic bacterium isolated from Abies koreana.</title>
        <authorList>
            <person name="Jiang L."/>
            <person name="Lee J."/>
        </authorList>
    </citation>
    <scope>NUCLEOTIDE SEQUENCE [LARGE SCALE GENOMIC DNA]</scope>
    <source>
        <strain evidence="3">PAMB 00755</strain>
    </source>
</reference>